<keyword evidence="10" id="KW-0406">Ion transport</keyword>
<feature type="transmembrane region" description="Helical" evidence="10">
    <location>
        <begin position="133"/>
        <end position="158"/>
    </location>
</feature>
<accession>A0A0R1M885</accession>
<dbReference type="STRING" id="1423731.FC81_GL001277"/>
<gene>
    <name evidence="10" type="primary">fluC</name>
    <name evidence="10" type="synonym">crcB</name>
    <name evidence="11" type="ORF">FC81_GL001277</name>
</gene>
<protein>
    <recommendedName>
        <fullName evidence="10">Fluoride-specific ion channel FluC</fullName>
    </recommendedName>
</protein>
<evidence type="ECO:0000313" key="12">
    <source>
        <dbReference type="Proteomes" id="UP000051621"/>
    </source>
</evidence>
<dbReference type="PANTHER" id="PTHR28259">
    <property type="entry name" value="FLUORIDE EXPORT PROTEIN 1-RELATED"/>
    <property type="match status" value="1"/>
</dbReference>
<dbReference type="PATRIC" id="fig|1423731.3.peg.1311"/>
<keyword evidence="6 10" id="KW-0407">Ion channel</keyword>
<evidence type="ECO:0000256" key="9">
    <source>
        <dbReference type="ARBA" id="ARBA00049940"/>
    </source>
</evidence>
<keyword evidence="10" id="KW-0479">Metal-binding</keyword>
<feature type="transmembrane region" description="Helical" evidence="10">
    <location>
        <begin position="41"/>
        <end position="61"/>
    </location>
</feature>
<feature type="binding site" evidence="10">
    <location>
        <position position="111"/>
    </location>
    <ligand>
        <name>Na(+)</name>
        <dbReference type="ChEBI" id="CHEBI:29101"/>
        <note>structural</note>
    </ligand>
</feature>
<dbReference type="Pfam" id="PF02537">
    <property type="entry name" value="CRCB"/>
    <property type="match status" value="1"/>
</dbReference>
<comment type="caution">
    <text evidence="11">The sequence shown here is derived from an EMBL/GenBank/DDBJ whole genome shotgun (WGS) entry which is preliminary data.</text>
</comment>
<dbReference type="Proteomes" id="UP000051621">
    <property type="component" value="Unassembled WGS sequence"/>
</dbReference>
<dbReference type="EMBL" id="AZEF01000027">
    <property type="protein sequence ID" value="KRL01138.1"/>
    <property type="molecule type" value="Genomic_DNA"/>
</dbReference>
<organism evidence="11 12">
    <name type="scientific">Liquorilactobacillus capillatus DSM 19910</name>
    <dbReference type="NCBI Taxonomy" id="1423731"/>
    <lineage>
        <taxon>Bacteria</taxon>
        <taxon>Bacillati</taxon>
        <taxon>Bacillota</taxon>
        <taxon>Bacilli</taxon>
        <taxon>Lactobacillales</taxon>
        <taxon>Lactobacillaceae</taxon>
        <taxon>Liquorilactobacillus</taxon>
    </lineage>
</organism>
<evidence type="ECO:0000313" key="11">
    <source>
        <dbReference type="EMBL" id="KRL01138.1"/>
    </source>
</evidence>
<keyword evidence="12" id="KW-1185">Reference proteome</keyword>
<comment type="activity regulation">
    <text evidence="10">Na(+) is not transported, but it plays an essential structural role and its presence is essential for fluoride channel function.</text>
</comment>
<dbReference type="GO" id="GO:0005886">
    <property type="term" value="C:plasma membrane"/>
    <property type="evidence" value="ECO:0007669"/>
    <property type="project" value="UniProtKB-SubCell"/>
</dbReference>
<sequence length="169" mass="19040">MSFCLTNFRKETGGKKPEVGLRQIYTIQILEKGVKIMKRKWINALSVLFFGFWGGVLRYLFSRLFNFNGTIMVNLIGCFLLAFLTYFFISFKNFAEWLTVGLSTGLVGSFTTFSSFNLDIFKLLLLNKNGYLIFYVSSSILGGLALAFLGSFLGTLIGHRMGAREGGRE</sequence>
<evidence type="ECO:0000256" key="4">
    <source>
        <dbReference type="ARBA" id="ARBA00022989"/>
    </source>
</evidence>
<evidence type="ECO:0000256" key="10">
    <source>
        <dbReference type="HAMAP-Rule" id="MF_00454"/>
    </source>
</evidence>
<keyword evidence="3 10" id="KW-0812">Transmembrane</keyword>
<evidence type="ECO:0000256" key="3">
    <source>
        <dbReference type="ARBA" id="ARBA00022692"/>
    </source>
</evidence>
<evidence type="ECO:0000256" key="1">
    <source>
        <dbReference type="ARBA" id="ARBA00004651"/>
    </source>
</evidence>
<evidence type="ECO:0000256" key="8">
    <source>
        <dbReference type="ARBA" id="ARBA00035585"/>
    </source>
</evidence>
<keyword evidence="10" id="KW-0915">Sodium</keyword>
<evidence type="ECO:0000256" key="5">
    <source>
        <dbReference type="ARBA" id="ARBA00023136"/>
    </source>
</evidence>
<comment type="function">
    <text evidence="9 10">Fluoride-specific ion channel. Important for reducing fluoride concentration in the cell, thus reducing its toxicity.</text>
</comment>
<feature type="transmembrane region" description="Helical" evidence="10">
    <location>
        <begin position="67"/>
        <end position="89"/>
    </location>
</feature>
<comment type="catalytic activity">
    <reaction evidence="8">
        <text>fluoride(in) = fluoride(out)</text>
        <dbReference type="Rhea" id="RHEA:76159"/>
        <dbReference type="ChEBI" id="CHEBI:17051"/>
    </reaction>
    <physiologicalReaction direction="left-to-right" evidence="8">
        <dbReference type="Rhea" id="RHEA:76160"/>
    </physiologicalReaction>
</comment>
<feature type="transmembrane region" description="Helical" evidence="10">
    <location>
        <begin position="94"/>
        <end position="113"/>
    </location>
</feature>
<keyword evidence="4 10" id="KW-1133">Transmembrane helix</keyword>
<dbReference type="AlphaFoldDB" id="A0A0R1M885"/>
<dbReference type="GO" id="GO:0046872">
    <property type="term" value="F:metal ion binding"/>
    <property type="evidence" value="ECO:0007669"/>
    <property type="project" value="UniProtKB-KW"/>
</dbReference>
<dbReference type="GO" id="GO:0062054">
    <property type="term" value="F:fluoride channel activity"/>
    <property type="evidence" value="ECO:0007669"/>
    <property type="project" value="UniProtKB-UniRule"/>
</dbReference>
<evidence type="ECO:0000256" key="6">
    <source>
        <dbReference type="ARBA" id="ARBA00023303"/>
    </source>
</evidence>
<evidence type="ECO:0000256" key="2">
    <source>
        <dbReference type="ARBA" id="ARBA00022475"/>
    </source>
</evidence>
<reference evidence="11 12" key="1">
    <citation type="journal article" date="2015" name="Genome Announc.">
        <title>Expanding the biotechnology potential of lactobacilli through comparative genomics of 213 strains and associated genera.</title>
        <authorList>
            <person name="Sun Z."/>
            <person name="Harris H.M."/>
            <person name="McCann A."/>
            <person name="Guo C."/>
            <person name="Argimon S."/>
            <person name="Zhang W."/>
            <person name="Yang X."/>
            <person name="Jeffery I.B."/>
            <person name="Cooney J.C."/>
            <person name="Kagawa T.F."/>
            <person name="Liu W."/>
            <person name="Song Y."/>
            <person name="Salvetti E."/>
            <person name="Wrobel A."/>
            <person name="Rasinkangas P."/>
            <person name="Parkhill J."/>
            <person name="Rea M.C."/>
            <person name="O'Sullivan O."/>
            <person name="Ritari J."/>
            <person name="Douillard F.P."/>
            <person name="Paul Ross R."/>
            <person name="Yang R."/>
            <person name="Briner A.E."/>
            <person name="Felis G.E."/>
            <person name="de Vos W.M."/>
            <person name="Barrangou R."/>
            <person name="Klaenhammer T.R."/>
            <person name="Caufield P.W."/>
            <person name="Cui Y."/>
            <person name="Zhang H."/>
            <person name="O'Toole P.W."/>
        </authorList>
    </citation>
    <scope>NUCLEOTIDE SEQUENCE [LARGE SCALE GENOMIC DNA]</scope>
    <source>
        <strain evidence="11 12">DSM 19910</strain>
    </source>
</reference>
<dbReference type="InterPro" id="IPR003691">
    <property type="entry name" value="FluC"/>
</dbReference>
<proteinExistence type="inferred from homology"/>
<name>A0A0R1M885_9LACO</name>
<keyword evidence="5 10" id="KW-0472">Membrane</keyword>
<evidence type="ECO:0000256" key="7">
    <source>
        <dbReference type="ARBA" id="ARBA00035120"/>
    </source>
</evidence>
<dbReference type="PANTHER" id="PTHR28259:SF1">
    <property type="entry name" value="FLUORIDE EXPORT PROTEIN 1-RELATED"/>
    <property type="match status" value="1"/>
</dbReference>
<dbReference type="GO" id="GO:0140114">
    <property type="term" value="P:cellular detoxification of fluoride"/>
    <property type="evidence" value="ECO:0007669"/>
    <property type="project" value="UniProtKB-UniRule"/>
</dbReference>
<keyword evidence="10" id="KW-0813">Transport</keyword>
<comment type="similarity">
    <text evidence="7 10">Belongs to the fluoride channel Fluc/FEX (TC 1.A.43) family.</text>
</comment>
<feature type="binding site" evidence="10">
    <location>
        <position position="108"/>
    </location>
    <ligand>
        <name>Na(+)</name>
        <dbReference type="ChEBI" id="CHEBI:29101"/>
        <note>structural</note>
    </ligand>
</feature>
<comment type="subcellular location">
    <subcellularLocation>
        <location evidence="1 10">Cell membrane</location>
        <topology evidence="1 10">Multi-pass membrane protein</topology>
    </subcellularLocation>
</comment>
<dbReference type="HAMAP" id="MF_00454">
    <property type="entry name" value="FluC"/>
    <property type="match status" value="1"/>
</dbReference>
<keyword evidence="2 10" id="KW-1003">Cell membrane</keyword>